<evidence type="ECO:0000313" key="2">
    <source>
        <dbReference type="EMBL" id="JAD34442.1"/>
    </source>
</evidence>
<organism evidence="2">
    <name type="scientific">Arundo donax</name>
    <name type="common">Giant reed</name>
    <name type="synonym">Donax arundinaceus</name>
    <dbReference type="NCBI Taxonomy" id="35708"/>
    <lineage>
        <taxon>Eukaryota</taxon>
        <taxon>Viridiplantae</taxon>
        <taxon>Streptophyta</taxon>
        <taxon>Embryophyta</taxon>
        <taxon>Tracheophyta</taxon>
        <taxon>Spermatophyta</taxon>
        <taxon>Magnoliopsida</taxon>
        <taxon>Liliopsida</taxon>
        <taxon>Poales</taxon>
        <taxon>Poaceae</taxon>
        <taxon>PACMAD clade</taxon>
        <taxon>Arundinoideae</taxon>
        <taxon>Arundineae</taxon>
        <taxon>Arundo</taxon>
    </lineage>
</organism>
<accession>A0A0A8ZHV2</accession>
<feature type="compositionally biased region" description="Basic residues" evidence="1">
    <location>
        <begin position="30"/>
        <end position="39"/>
    </location>
</feature>
<feature type="compositionally biased region" description="Polar residues" evidence="1">
    <location>
        <begin position="50"/>
        <end position="63"/>
    </location>
</feature>
<sequence>MAHMLAALSNAARSPYSRACTPPAQQLASSKKHYCKPSNHRPEPAGPGQPCTQRPSKAPTASASACMPSMNRSLT</sequence>
<dbReference type="AlphaFoldDB" id="A0A0A8ZHV2"/>
<name>A0A0A8ZHV2_ARUDO</name>
<evidence type="ECO:0000256" key="1">
    <source>
        <dbReference type="SAM" id="MobiDB-lite"/>
    </source>
</evidence>
<reference evidence="2" key="2">
    <citation type="journal article" date="2015" name="Data Brief">
        <title>Shoot transcriptome of the giant reed, Arundo donax.</title>
        <authorList>
            <person name="Barrero R.A."/>
            <person name="Guerrero F.D."/>
            <person name="Moolhuijzen P."/>
            <person name="Goolsby J.A."/>
            <person name="Tidwell J."/>
            <person name="Bellgard S.E."/>
            <person name="Bellgard M.I."/>
        </authorList>
    </citation>
    <scope>NUCLEOTIDE SEQUENCE</scope>
    <source>
        <tissue evidence="2">Shoot tissue taken approximately 20 cm above the soil surface</tissue>
    </source>
</reference>
<dbReference type="EMBL" id="GBRH01263453">
    <property type="protein sequence ID" value="JAD34442.1"/>
    <property type="molecule type" value="Transcribed_RNA"/>
</dbReference>
<protein>
    <submittedName>
        <fullName evidence="2">Uncharacterized protein</fullName>
    </submittedName>
</protein>
<reference evidence="2" key="1">
    <citation type="submission" date="2014-09" db="EMBL/GenBank/DDBJ databases">
        <authorList>
            <person name="Magalhaes I.L.F."/>
            <person name="Oliveira U."/>
            <person name="Santos F.R."/>
            <person name="Vidigal T.H.D.A."/>
            <person name="Brescovit A.D."/>
            <person name="Santos A.J."/>
        </authorList>
    </citation>
    <scope>NUCLEOTIDE SEQUENCE</scope>
    <source>
        <tissue evidence="2">Shoot tissue taken approximately 20 cm above the soil surface</tissue>
    </source>
</reference>
<proteinExistence type="predicted"/>
<feature type="region of interest" description="Disordered" evidence="1">
    <location>
        <begin position="1"/>
        <end position="75"/>
    </location>
</feature>